<proteinExistence type="predicted"/>
<accession>A0A5N8WSY9</accession>
<gene>
    <name evidence="2" type="ORF">FPZ41_12485</name>
</gene>
<dbReference type="Proteomes" id="UP000373149">
    <property type="component" value="Unassembled WGS sequence"/>
</dbReference>
<protein>
    <submittedName>
        <fullName evidence="2">Uncharacterized protein</fullName>
    </submittedName>
</protein>
<keyword evidence="3" id="KW-1185">Reference proteome</keyword>
<comment type="caution">
    <text evidence="2">The sequence shown here is derived from an EMBL/GenBank/DDBJ whole genome shotgun (WGS) entry which is preliminary data.</text>
</comment>
<evidence type="ECO:0000313" key="3">
    <source>
        <dbReference type="Proteomes" id="UP000373149"/>
    </source>
</evidence>
<sequence>MTPDEQHTPPVAFLDSQEITTTECRRCGTEVSGVNGRYACGICGWANHWSEGHNELPTADQDVDADRAAGPAMEKAAGRKK</sequence>
<evidence type="ECO:0000256" key="1">
    <source>
        <dbReference type="SAM" id="MobiDB-lite"/>
    </source>
</evidence>
<evidence type="ECO:0000313" key="2">
    <source>
        <dbReference type="EMBL" id="MPY49345.1"/>
    </source>
</evidence>
<name>A0A5N8WSY9_9ACTN</name>
<organism evidence="2 3">
    <name type="scientific">Streptomyces acidicola</name>
    <dbReference type="NCBI Taxonomy" id="2596892"/>
    <lineage>
        <taxon>Bacteria</taxon>
        <taxon>Bacillati</taxon>
        <taxon>Actinomycetota</taxon>
        <taxon>Actinomycetes</taxon>
        <taxon>Kitasatosporales</taxon>
        <taxon>Streptomycetaceae</taxon>
        <taxon>Streptomyces</taxon>
    </lineage>
</organism>
<reference evidence="2 3" key="1">
    <citation type="submission" date="2019-09" db="EMBL/GenBank/DDBJ databases">
        <authorList>
            <person name="Duangmal K."/>
            <person name="Teo W.F.A."/>
            <person name="Lipun K."/>
        </authorList>
    </citation>
    <scope>NUCLEOTIDE SEQUENCE [LARGE SCALE GENOMIC DNA]</scope>
    <source>
        <strain evidence="2 3">K1PN6</strain>
    </source>
</reference>
<dbReference type="EMBL" id="VMNX01000034">
    <property type="protein sequence ID" value="MPY49345.1"/>
    <property type="molecule type" value="Genomic_DNA"/>
</dbReference>
<feature type="region of interest" description="Disordered" evidence="1">
    <location>
        <begin position="52"/>
        <end position="81"/>
    </location>
</feature>
<dbReference type="AlphaFoldDB" id="A0A5N8WSY9"/>